<comment type="cofactor">
    <cofactor evidence="1">
        <name>Mg(2+)</name>
        <dbReference type="ChEBI" id="CHEBI:18420"/>
    </cofactor>
</comment>
<evidence type="ECO:0000256" key="3">
    <source>
        <dbReference type="ARBA" id="ARBA00034219"/>
    </source>
</evidence>
<dbReference type="InterPro" id="IPR052987">
    <property type="entry name" value="Chloroplast_AMP-bd_Enzymes"/>
</dbReference>
<dbReference type="EC" id="6.2.1.12" evidence="2"/>
<evidence type="ECO:0000256" key="2">
    <source>
        <dbReference type="ARBA" id="ARBA00012959"/>
    </source>
</evidence>
<dbReference type="InterPro" id="IPR020845">
    <property type="entry name" value="AMP-binding_CS"/>
</dbReference>
<dbReference type="EMBL" id="CM029047">
    <property type="protein sequence ID" value="KAG2583930.1"/>
    <property type="molecule type" value="Genomic_DNA"/>
</dbReference>
<dbReference type="SUPFAM" id="SSF56801">
    <property type="entry name" value="Acetyl-CoA synthetase-like"/>
    <property type="match status" value="1"/>
</dbReference>
<organism evidence="7 8">
    <name type="scientific">Panicum virgatum</name>
    <name type="common">Blackwell switchgrass</name>
    <dbReference type="NCBI Taxonomy" id="38727"/>
    <lineage>
        <taxon>Eukaryota</taxon>
        <taxon>Viridiplantae</taxon>
        <taxon>Streptophyta</taxon>
        <taxon>Embryophyta</taxon>
        <taxon>Tracheophyta</taxon>
        <taxon>Spermatophyta</taxon>
        <taxon>Magnoliopsida</taxon>
        <taxon>Liliopsida</taxon>
        <taxon>Poales</taxon>
        <taxon>Poaceae</taxon>
        <taxon>PACMAD clade</taxon>
        <taxon>Panicoideae</taxon>
        <taxon>Panicodae</taxon>
        <taxon>Paniceae</taxon>
        <taxon>Panicinae</taxon>
        <taxon>Panicum</taxon>
        <taxon>Panicum sect. Hiantes</taxon>
    </lineage>
</organism>
<accession>A0A8T0RGR7</accession>
<comment type="caution">
    <text evidence="7">The sequence shown here is derived from an EMBL/GenBank/DDBJ whole genome shotgun (WGS) entry which is preliminary data.</text>
</comment>
<dbReference type="AlphaFoldDB" id="A0A8T0RGR7"/>
<keyword evidence="8" id="KW-1185">Reference proteome</keyword>
<name>A0A8T0RGR7_PANVG</name>
<dbReference type="GO" id="GO:0009698">
    <property type="term" value="P:phenylpropanoid metabolic process"/>
    <property type="evidence" value="ECO:0007669"/>
    <property type="project" value="UniProtKB-ARBA"/>
</dbReference>
<dbReference type="GO" id="GO:0016207">
    <property type="term" value="F:4-coumarate-CoA ligase activity"/>
    <property type="evidence" value="ECO:0007669"/>
    <property type="project" value="UniProtKB-EC"/>
</dbReference>
<dbReference type="GO" id="GO:0009507">
    <property type="term" value="C:chloroplast"/>
    <property type="evidence" value="ECO:0007669"/>
    <property type="project" value="TreeGrafter"/>
</dbReference>
<evidence type="ECO:0000313" key="7">
    <source>
        <dbReference type="EMBL" id="KAG2583929.1"/>
    </source>
</evidence>
<evidence type="ECO:0000313" key="8">
    <source>
        <dbReference type="Proteomes" id="UP000823388"/>
    </source>
</evidence>
<evidence type="ECO:0000256" key="1">
    <source>
        <dbReference type="ARBA" id="ARBA00001946"/>
    </source>
</evidence>
<dbReference type="Proteomes" id="UP000823388">
    <property type="component" value="Chromosome 6K"/>
</dbReference>
<dbReference type="Gene3D" id="3.40.50.12780">
    <property type="entry name" value="N-terminal domain of ligase-like"/>
    <property type="match status" value="1"/>
</dbReference>
<evidence type="ECO:0000256" key="4">
    <source>
        <dbReference type="ARBA" id="ARBA00034223"/>
    </source>
</evidence>
<sequence length="108" mass="11837">MTKLGQESCNTLLLSGHQGQQEIFETITPEDVATLIYTSGTSGTLKGIMLTHRNLLHQIKNLWDIVPAEPGARFLSMLPQQESMLMSVLVSTSSSHMESSKFTLPSST</sequence>
<protein>
    <recommendedName>
        <fullName evidence="2">4-coumarate--CoA ligase</fullName>
        <ecNumber evidence="2">6.2.1.12</ecNumber>
    </recommendedName>
</protein>
<dbReference type="PROSITE" id="PS00455">
    <property type="entry name" value="AMP_BINDING"/>
    <property type="match status" value="1"/>
</dbReference>
<dbReference type="Pfam" id="PF00501">
    <property type="entry name" value="AMP-binding"/>
    <property type="match status" value="1"/>
</dbReference>
<dbReference type="GO" id="GO:0030497">
    <property type="term" value="P:fatty acid elongation"/>
    <property type="evidence" value="ECO:0007669"/>
    <property type="project" value="TreeGrafter"/>
</dbReference>
<feature type="domain" description="AMP-dependent synthetase/ligase" evidence="6">
    <location>
        <begin position="22"/>
        <end position="80"/>
    </location>
</feature>
<dbReference type="PANTHER" id="PTHR43813:SF1">
    <property type="entry name" value="ACYL-ACTIVATING ENZYME 16, CHLOROPLASTIC-RELATED"/>
    <property type="match status" value="1"/>
</dbReference>
<comment type="catalytic activity">
    <reaction evidence="5">
        <text>(E)-4-coumarate + ATP + CoA = (E)-4-coumaroyl-CoA + AMP + diphosphate</text>
        <dbReference type="Rhea" id="RHEA:19641"/>
        <dbReference type="ChEBI" id="CHEBI:12876"/>
        <dbReference type="ChEBI" id="CHEBI:30616"/>
        <dbReference type="ChEBI" id="CHEBI:33019"/>
        <dbReference type="ChEBI" id="CHEBI:57287"/>
        <dbReference type="ChEBI" id="CHEBI:85008"/>
        <dbReference type="ChEBI" id="CHEBI:456215"/>
        <dbReference type="EC" id="6.2.1.12"/>
    </reaction>
    <physiologicalReaction direction="left-to-right" evidence="5">
        <dbReference type="Rhea" id="RHEA:19642"/>
    </physiologicalReaction>
</comment>
<dbReference type="InterPro" id="IPR042099">
    <property type="entry name" value="ANL_N_sf"/>
</dbReference>
<dbReference type="InterPro" id="IPR000873">
    <property type="entry name" value="AMP-dep_synth/lig_dom"/>
</dbReference>
<reference evidence="7" key="1">
    <citation type="submission" date="2020-05" db="EMBL/GenBank/DDBJ databases">
        <title>WGS assembly of Panicum virgatum.</title>
        <authorList>
            <person name="Lovell J.T."/>
            <person name="Jenkins J."/>
            <person name="Shu S."/>
            <person name="Juenger T.E."/>
            <person name="Schmutz J."/>
        </authorList>
    </citation>
    <scope>NUCLEOTIDE SEQUENCE</scope>
    <source>
        <strain evidence="7">AP13</strain>
    </source>
</reference>
<dbReference type="GO" id="GO:0008922">
    <property type="term" value="F:long-chain fatty acid [acyl-carrier-protein] ligase activity"/>
    <property type="evidence" value="ECO:0007669"/>
    <property type="project" value="TreeGrafter"/>
</dbReference>
<evidence type="ECO:0000256" key="5">
    <source>
        <dbReference type="ARBA" id="ARBA00034252"/>
    </source>
</evidence>
<dbReference type="EMBL" id="CM029047">
    <property type="protein sequence ID" value="KAG2583932.1"/>
    <property type="molecule type" value="Genomic_DNA"/>
</dbReference>
<dbReference type="EMBL" id="CM029047">
    <property type="protein sequence ID" value="KAG2583931.1"/>
    <property type="molecule type" value="Genomic_DNA"/>
</dbReference>
<dbReference type="PANTHER" id="PTHR43813">
    <property type="entry name" value="ACYL-ACTIVATING ENZYME 16, CHLOROPLASTIC-RELATED"/>
    <property type="match status" value="1"/>
</dbReference>
<gene>
    <name evidence="7" type="ORF">PVAP13_6KG253000</name>
</gene>
<comment type="catalytic activity">
    <reaction evidence="3">
        <text>(E)-4-coumarate + ATP + H(+) = (E)-4-coumaroyl-AMP + diphosphate</text>
        <dbReference type="Rhea" id="RHEA:72419"/>
        <dbReference type="ChEBI" id="CHEBI:12876"/>
        <dbReference type="ChEBI" id="CHEBI:15378"/>
        <dbReference type="ChEBI" id="CHEBI:30616"/>
        <dbReference type="ChEBI" id="CHEBI:33019"/>
        <dbReference type="ChEBI" id="CHEBI:192348"/>
    </reaction>
    <physiologicalReaction direction="left-to-right" evidence="3">
        <dbReference type="Rhea" id="RHEA:72420"/>
    </physiologicalReaction>
</comment>
<proteinExistence type="predicted"/>
<dbReference type="EMBL" id="CM029047">
    <property type="protein sequence ID" value="KAG2583929.1"/>
    <property type="molecule type" value="Genomic_DNA"/>
</dbReference>
<evidence type="ECO:0000259" key="6">
    <source>
        <dbReference type="Pfam" id="PF00501"/>
    </source>
</evidence>
<dbReference type="GO" id="GO:0106290">
    <property type="term" value="F:trans-cinnamate-CoA ligase activity"/>
    <property type="evidence" value="ECO:0007669"/>
    <property type="project" value="UniProtKB-ARBA"/>
</dbReference>
<comment type="catalytic activity">
    <reaction evidence="4">
        <text>(E)-4-coumaroyl-AMP + CoA = (E)-4-coumaroyl-CoA + AMP + H(+)</text>
        <dbReference type="Rhea" id="RHEA:72423"/>
        <dbReference type="ChEBI" id="CHEBI:15378"/>
        <dbReference type="ChEBI" id="CHEBI:57287"/>
        <dbReference type="ChEBI" id="CHEBI:85008"/>
        <dbReference type="ChEBI" id="CHEBI:192348"/>
        <dbReference type="ChEBI" id="CHEBI:456215"/>
    </reaction>
    <physiologicalReaction direction="left-to-right" evidence="4">
        <dbReference type="Rhea" id="RHEA:72424"/>
    </physiologicalReaction>
</comment>